<comment type="caution">
    <text evidence="9">The sequence shown here is derived from an EMBL/GenBank/DDBJ whole genome shotgun (WGS) entry which is preliminary data.</text>
</comment>
<evidence type="ECO:0000313" key="9">
    <source>
        <dbReference type="EMBL" id="GGW33183.1"/>
    </source>
</evidence>
<feature type="domain" description="Helicase C-terminal" evidence="8">
    <location>
        <begin position="236"/>
        <end position="385"/>
    </location>
</feature>
<dbReference type="InterPro" id="IPR011545">
    <property type="entry name" value="DEAD/DEAH_box_helicase_dom"/>
</dbReference>
<dbReference type="CDD" id="cd12252">
    <property type="entry name" value="RRM_DbpA"/>
    <property type="match status" value="1"/>
</dbReference>
<dbReference type="SMART" id="SM00490">
    <property type="entry name" value="HELICc"/>
    <property type="match status" value="1"/>
</dbReference>
<dbReference type="InterPro" id="IPR027417">
    <property type="entry name" value="P-loop_NTPase"/>
</dbReference>
<dbReference type="InterPro" id="IPR012677">
    <property type="entry name" value="Nucleotide-bd_a/b_plait_sf"/>
</dbReference>
<feature type="compositionally biased region" description="Basic and acidic residues" evidence="6">
    <location>
        <begin position="718"/>
        <end position="739"/>
    </location>
</feature>
<dbReference type="InterPro" id="IPR050079">
    <property type="entry name" value="DEAD_box_RNA_helicase"/>
</dbReference>
<dbReference type="PROSITE" id="PS00039">
    <property type="entry name" value="DEAD_ATP_HELICASE"/>
    <property type="match status" value="1"/>
</dbReference>
<reference evidence="9" key="2">
    <citation type="submission" date="2020-09" db="EMBL/GenBank/DDBJ databases">
        <authorList>
            <person name="Sun Q."/>
            <person name="Kim S."/>
        </authorList>
    </citation>
    <scope>NUCLEOTIDE SEQUENCE</scope>
    <source>
        <strain evidence="9">KCTC 23714</strain>
    </source>
</reference>
<dbReference type="PROSITE" id="PS51192">
    <property type="entry name" value="HELICASE_ATP_BIND_1"/>
    <property type="match status" value="1"/>
</dbReference>
<dbReference type="PROSITE" id="PS51194">
    <property type="entry name" value="HELICASE_CTER"/>
    <property type="match status" value="1"/>
</dbReference>
<evidence type="ECO:0000256" key="1">
    <source>
        <dbReference type="ARBA" id="ARBA00022741"/>
    </source>
</evidence>
<accession>A0A918IVR3</accession>
<dbReference type="InterPro" id="IPR014001">
    <property type="entry name" value="Helicase_ATP-bd"/>
</dbReference>
<dbReference type="InterPro" id="IPR005580">
    <property type="entry name" value="DbpA/CsdA_RNA-bd_dom"/>
</dbReference>
<organism evidence="9 10">
    <name type="scientific">Gemmobacter lanyuensis</name>
    <dbReference type="NCBI Taxonomy" id="1054497"/>
    <lineage>
        <taxon>Bacteria</taxon>
        <taxon>Pseudomonadati</taxon>
        <taxon>Pseudomonadota</taxon>
        <taxon>Alphaproteobacteria</taxon>
        <taxon>Rhodobacterales</taxon>
        <taxon>Paracoccaceae</taxon>
        <taxon>Gemmobacter</taxon>
    </lineage>
</organism>
<dbReference type="PANTHER" id="PTHR47959:SF1">
    <property type="entry name" value="ATP-DEPENDENT RNA HELICASE DBPA"/>
    <property type="match status" value="1"/>
</dbReference>
<evidence type="ECO:0000313" key="10">
    <source>
        <dbReference type="Proteomes" id="UP000628984"/>
    </source>
</evidence>
<feature type="compositionally biased region" description="Basic and acidic residues" evidence="6">
    <location>
        <begin position="521"/>
        <end position="545"/>
    </location>
</feature>
<reference evidence="9" key="1">
    <citation type="journal article" date="2014" name="Int. J. Syst. Evol. Microbiol.">
        <title>Complete genome sequence of Corynebacterium casei LMG S-19264T (=DSM 44701T), isolated from a smear-ripened cheese.</title>
        <authorList>
            <consortium name="US DOE Joint Genome Institute (JGI-PGF)"/>
            <person name="Walter F."/>
            <person name="Albersmeier A."/>
            <person name="Kalinowski J."/>
            <person name="Ruckert C."/>
        </authorList>
    </citation>
    <scope>NUCLEOTIDE SEQUENCE</scope>
    <source>
        <strain evidence="9">KCTC 23714</strain>
    </source>
</reference>
<dbReference type="GO" id="GO:0005829">
    <property type="term" value="C:cytosol"/>
    <property type="evidence" value="ECO:0007669"/>
    <property type="project" value="TreeGrafter"/>
</dbReference>
<keyword evidence="10" id="KW-1185">Reference proteome</keyword>
<dbReference type="PANTHER" id="PTHR47959">
    <property type="entry name" value="ATP-DEPENDENT RNA HELICASE RHLE-RELATED"/>
    <property type="match status" value="1"/>
</dbReference>
<proteinExistence type="inferred from homology"/>
<evidence type="ECO:0000259" key="8">
    <source>
        <dbReference type="PROSITE" id="PS51194"/>
    </source>
</evidence>
<evidence type="ECO:0000256" key="6">
    <source>
        <dbReference type="SAM" id="MobiDB-lite"/>
    </source>
</evidence>
<gene>
    <name evidence="9" type="ORF">GCM10011452_22050</name>
</gene>
<dbReference type="EMBL" id="BMYQ01000006">
    <property type="protein sequence ID" value="GGW33183.1"/>
    <property type="molecule type" value="Genomic_DNA"/>
</dbReference>
<dbReference type="GO" id="GO:0003676">
    <property type="term" value="F:nucleic acid binding"/>
    <property type="evidence" value="ECO:0007669"/>
    <property type="project" value="InterPro"/>
</dbReference>
<keyword evidence="1" id="KW-0547">Nucleotide-binding</keyword>
<comment type="similarity">
    <text evidence="5">Belongs to the DEAD box helicase family.</text>
</comment>
<dbReference type="Gene3D" id="3.30.70.330">
    <property type="match status" value="1"/>
</dbReference>
<name>A0A918IVR3_9RHOB</name>
<keyword evidence="2" id="KW-0378">Hydrolase</keyword>
<dbReference type="SUPFAM" id="SSF52540">
    <property type="entry name" value="P-loop containing nucleoside triphosphate hydrolases"/>
    <property type="match status" value="1"/>
</dbReference>
<dbReference type="GO" id="GO:0005524">
    <property type="term" value="F:ATP binding"/>
    <property type="evidence" value="ECO:0007669"/>
    <property type="project" value="UniProtKB-KW"/>
</dbReference>
<evidence type="ECO:0000256" key="2">
    <source>
        <dbReference type="ARBA" id="ARBA00022801"/>
    </source>
</evidence>
<dbReference type="Gene3D" id="3.40.50.300">
    <property type="entry name" value="P-loop containing nucleotide triphosphate hydrolases"/>
    <property type="match status" value="2"/>
</dbReference>
<evidence type="ECO:0000256" key="4">
    <source>
        <dbReference type="ARBA" id="ARBA00022840"/>
    </source>
</evidence>
<dbReference type="AlphaFoldDB" id="A0A918IVR3"/>
<evidence type="ECO:0000256" key="5">
    <source>
        <dbReference type="ARBA" id="ARBA00038437"/>
    </source>
</evidence>
<feature type="compositionally biased region" description="Basic and acidic residues" evidence="6">
    <location>
        <begin position="786"/>
        <end position="795"/>
    </location>
</feature>
<dbReference type="GO" id="GO:0003724">
    <property type="term" value="F:RNA helicase activity"/>
    <property type="evidence" value="ECO:0007669"/>
    <property type="project" value="UniProtKB-ARBA"/>
</dbReference>
<dbReference type="Pfam" id="PF03880">
    <property type="entry name" value="DbpA"/>
    <property type="match status" value="1"/>
</dbReference>
<protein>
    <submittedName>
        <fullName evidence="9">DEAD/DEAH box helicase</fullName>
    </submittedName>
</protein>
<evidence type="ECO:0000259" key="7">
    <source>
        <dbReference type="PROSITE" id="PS51192"/>
    </source>
</evidence>
<dbReference type="CDD" id="cd18787">
    <property type="entry name" value="SF2_C_DEAD"/>
    <property type="match status" value="1"/>
</dbReference>
<keyword evidence="4" id="KW-0067">ATP-binding</keyword>
<keyword evidence="3 9" id="KW-0347">Helicase</keyword>
<feature type="domain" description="Helicase ATP-binding" evidence="7">
    <location>
        <begin position="30"/>
        <end position="206"/>
    </location>
</feature>
<dbReference type="GO" id="GO:0016787">
    <property type="term" value="F:hydrolase activity"/>
    <property type="evidence" value="ECO:0007669"/>
    <property type="project" value="UniProtKB-KW"/>
</dbReference>
<dbReference type="InterPro" id="IPR000629">
    <property type="entry name" value="RNA-helicase_DEAD-box_CS"/>
</dbReference>
<dbReference type="RefSeq" id="WP_189633917.1">
    <property type="nucleotide sequence ID" value="NZ_BMYQ01000006.1"/>
</dbReference>
<dbReference type="SMART" id="SM00487">
    <property type="entry name" value="DEXDc"/>
    <property type="match status" value="1"/>
</dbReference>
<feature type="compositionally biased region" description="Basic and acidic residues" evidence="6">
    <location>
        <begin position="553"/>
        <end position="708"/>
    </location>
</feature>
<dbReference type="Proteomes" id="UP000628984">
    <property type="component" value="Unassembled WGS sequence"/>
</dbReference>
<feature type="region of interest" description="Disordered" evidence="6">
    <location>
        <begin position="519"/>
        <end position="803"/>
    </location>
</feature>
<dbReference type="InterPro" id="IPR001650">
    <property type="entry name" value="Helicase_C-like"/>
</dbReference>
<dbReference type="Pfam" id="PF00271">
    <property type="entry name" value="Helicase_C"/>
    <property type="match status" value="1"/>
</dbReference>
<dbReference type="Pfam" id="PF00270">
    <property type="entry name" value="DEAD"/>
    <property type="match status" value="1"/>
</dbReference>
<sequence length="803" mass="88179">MTDLNIAAPLAAALAAKGYETLTPVQQAVLADEVAGRDALVSAQTGSGKTVAFGLAMAPEVLDGNDRLLFAETPLSLIIAPTRELAQQVARELTWLYAEAGAQIATCVGGMDYRNERRALERGAHIVVGTPGRLRDHIERGSLDLSQLRVAVLDEADEMLDLGFAEDLEFILSAAPEERRTLMFSATVPKEIAELAKSFQRDALRLQTQGEAKQHVDIEYRALNVSARDKEHAIFNVLRFYEARTAIVFCKTRMNVNHLLARMGNRGFQVVALSGELSQSERMHALQALRDGRARVCIATDVAARGIDLPGLELVIHADLPSNSETLLHRSGRTGRAGQKGVSALIVPPAEFRKAQRLLAGAKVVAEWAKPPSAEEVQERDDARLVDHPVLADAPGDEGALAQTLLDRYGPDHVAAAFIRLWREGRSAPEVLHDSLPPREAAAPRERGEFGDSVWFTLSVGHEGRAEARWLLPKICDAVGITRGEIGAIRVQQTVTFVQIAKAVAGRFGASVEIEQGLTMERMEGEPNLARPERPRGERPQREKPAYAPKPSRFVDEEGEAPRERKAYTPREDGERRPYGARDDGPRKPYAKREDGDRKPYTPREGGERKPYGAREDSPRKPYAKREDGDRKPYTPREGGERKPYGAREDGPRKPYAKREDGDRKPYAPREGGDRKPYGAREDGPRKPYVKREDGDSKPWAKRDDSSAPRKPYAPRGEGAEGADRKPRWKAGDRPEGKSAPRSTGFKSHGGASDKPARAFGTKSHASEGGAYAGRPAKGKPAPKPAPRDARDTSKRFTPPKKG</sequence>
<dbReference type="InterPro" id="IPR044742">
    <property type="entry name" value="DEAD/DEAH_RhlB"/>
</dbReference>
<evidence type="ECO:0000256" key="3">
    <source>
        <dbReference type="ARBA" id="ARBA00022806"/>
    </source>
</evidence>
<dbReference type="CDD" id="cd00268">
    <property type="entry name" value="DEADc"/>
    <property type="match status" value="1"/>
</dbReference>